<feature type="domain" description="DUF1828" evidence="1">
    <location>
        <begin position="35"/>
        <end position="123"/>
    </location>
</feature>
<name>A0ABS8I114_9FIRM</name>
<evidence type="ECO:0000259" key="1">
    <source>
        <dbReference type="Pfam" id="PF08861"/>
    </source>
</evidence>
<protein>
    <submittedName>
        <fullName evidence="3">DUF1828 domain-containing protein</fullName>
    </submittedName>
</protein>
<dbReference type="EMBL" id="JAJHJB010000061">
    <property type="protein sequence ID" value="MCC5468353.1"/>
    <property type="molecule type" value="Genomic_DNA"/>
</dbReference>
<accession>A0ABS8I114</accession>
<dbReference type="Pfam" id="PF08861">
    <property type="entry name" value="DUF1828"/>
    <property type="match status" value="1"/>
</dbReference>
<dbReference type="RefSeq" id="WP_229537221.1">
    <property type="nucleotide sequence ID" value="NZ_JAJHJB010000061.1"/>
</dbReference>
<feature type="domain" description="DUF1829" evidence="2">
    <location>
        <begin position="161"/>
        <end position="246"/>
    </location>
</feature>
<proteinExistence type="predicted"/>
<evidence type="ECO:0000259" key="2">
    <source>
        <dbReference type="Pfam" id="PF08862"/>
    </source>
</evidence>
<keyword evidence="4" id="KW-1185">Reference proteome</keyword>
<dbReference type="InterPro" id="IPR014961">
    <property type="entry name" value="DUF1829"/>
</dbReference>
<gene>
    <name evidence="3" type="ORF">LMF89_23745</name>
</gene>
<comment type="caution">
    <text evidence="3">The sequence shown here is derived from an EMBL/GenBank/DDBJ whole genome shotgun (WGS) entry which is preliminary data.</text>
</comment>
<dbReference type="InterPro" id="IPR014960">
    <property type="entry name" value="DUF1828"/>
</dbReference>
<sequence length="255" mass="29237">MIQEKLAKDWKSEYFDWLKQKTIVKSLDEWTEITTPFLDRHNDGIVIYVRRFGDKIQISDDGYTLSDLEASGCPINSQNRKRVLHSFLNGFGVKLQNNELIIEASDTNFPQKKHFLIQAILSVNDMFLLSTNQVANIFIEDLVAFFDDNDIRYTQDLQLQGVSGFSHCVDFVIPKSKKSPERLVAAVNSPNVNSAKVELFNWSDIQPARSKDSMLYVFLNDNRKVAENILTAFSAYNTVPVLWSKRENYIDALAV</sequence>
<organism evidence="3 4">
    <name type="scientific">Pelosinus baikalensis</name>
    <dbReference type="NCBI Taxonomy" id="2892015"/>
    <lineage>
        <taxon>Bacteria</taxon>
        <taxon>Bacillati</taxon>
        <taxon>Bacillota</taxon>
        <taxon>Negativicutes</taxon>
        <taxon>Selenomonadales</taxon>
        <taxon>Sporomusaceae</taxon>
        <taxon>Pelosinus</taxon>
    </lineage>
</organism>
<dbReference type="Pfam" id="PF08862">
    <property type="entry name" value="DUF1829"/>
    <property type="match status" value="1"/>
</dbReference>
<reference evidence="3" key="1">
    <citation type="submission" date="2021-11" db="EMBL/GenBank/DDBJ databases">
        <title>Description of a new species Pelosinus isolated from the bottom sediments of Lake Baikal.</title>
        <authorList>
            <person name="Zakharyuk A."/>
        </authorList>
    </citation>
    <scope>NUCLEOTIDE SEQUENCE</scope>
    <source>
        <strain evidence="3">Bkl1</strain>
    </source>
</reference>
<evidence type="ECO:0000313" key="4">
    <source>
        <dbReference type="Proteomes" id="UP001165492"/>
    </source>
</evidence>
<evidence type="ECO:0000313" key="3">
    <source>
        <dbReference type="EMBL" id="MCC5468353.1"/>
    </source>
</evidence>
<dbReference type="Proteomes" id="UP001165492">
    <property type="component" value="Unassembled WGS sequence"/>
</dbReference>